<accession>A0A9N7ZEA0</accession>
<dbReference type="Proteomes" id="UP001153269">
    <property type="component" value="Unassembled WGS sequence"/>
</dbReference>
<comment type="caution">
    <text evidence="1">The sequence shown here is derived from an EMBL/GenBank/DDBJ whole genome shotgun (WGS) entry which is preliminary data.</text>
</comment>
<proteinExistence type="predicted"/>
<dbReference type="EMBL" id="CADEAL010004399">
    <property type="protein sequence ID" value="CAB1458684.1"/>
    <property type="molecule type" value="Genomic_DNA"/>
</dbReference>
<keyword evidence="2" id="KW-1185">Reference proteome</keyword>
<name>A0A9N7ZEA0_PLEPL</name>
<organism evidence="1 2">
    <name type="scientific">Pleuronectes platessa</name>
    <name type="common">European plaice</name>
    <dbReference type="NCBI Taxonomy" id="8262"/>
    <lineage>
        <taxon>Eukaryota</taxon>
        <taxon>Metazoa</taxon>
        <taxon>Chordata</taxon>
        <taxon>Craniata</taxon>
        <taxon>Vertebrata</taxon>
        <taxon>Euteleostomi</taxon>
        <taxon>Actinopterygii</taxon>
        <taxon>Neopterygii</taxon>
        <taxon>Teleostei</taxon>
        <taxon>Neoteleostei</taxon>
        <taxon>Acanthomorphata</taxon>
        <taxon>Carangaria</taxon>
        <taxon>Pleuronectiformes</taxon>
        <taxon>Pleuronectoidei</taxon>
        <taxon>Pleuronectidae</taxon>
        <taxon>Pleuronectes</taxon>
    </lineage>
</organism>
<reference evidence="1" key="1">
    <citation type="submission" date="2020-03" db="EMBL/GenBank/DDBJ databases">
        <authorList>
            <person name="Weist P."/>
        </authorList>
    </citation>
    <scope>NUCLEOTIDE SEQUENCE</scope>
</reference>
<dbReference type="AlphaFoldDB" id="A0A9N7ZEA0"/>
<evidence type="ECO:0000313" key="2">
    <source>
        <dbReference type="Proteomes" id="UP001153269"/>
    </source>
</evidence>
<evidence type="ECO:0000313" key="1">
    <source>
        <dbReference type="EMBL" id="CAB1458684.1"/>
    </source>
</evidence>
<protein>
    <submittedName>
        <fullName evidence="1">Uncharacterized protein</fullName>
    </submittedName>
</protein>
<gene>
    <name evidence="1" type="ORF">PLEPLA_LOCUS46515</name>
</gene>
<sequence length="185" mass="19766">MAIICLRNVPHTALKYKLNTPHGAEVAIEPHGELERAAATYRNVAVSGCHRLRLLVSGERGAGVRAPCFPHTATPTQLHSTGGNKDDCGRGFSSTLGGTPSLSTRGRANNSLGAEAALLPDAGRRRFLVFYIRSSCTDTRLRGSREAAGDTRTSLISVTWHQHTRLLSVCAPVSVFAAEQQLAGH</sequence>